<feature type="region of interest" description="Disordered" evidence="1">
    <location>
        <begin position="678"/>
        <end position="708"/>
    </location>
</feature>
<dbReference type="GO" id="GO:0070531">
    <property type="term" value="C:BRCA1-A complex"/>
    <property type="evidence" value="ECO:0007669"/>
    <property type="project" value="InterPro"/>
</dbReference>
<dbReference type="GO" id="GO:0006302">
    <property type="term" value="P:double-strand break repair"/>
    <property type="evidence" value="ECO:0007669"/>
    <property type="project" value="InterPro"/>
</dbReference>
<feature type="compositionally biased region" description="Acidic residues" evidence="1">
    <location>
        <begin position="301"/>
        <end position="323"/>
    </location>
</feature>
<organism evidence="2 3">
    <name type="scientific">Mizuhopecten yessoensis</name>
    <name type="common">Japanese scallop</name>
    <name type="synonym">Patinopecten yessoensis</name>
    <dbReference type="NCBI Taxonomy" id="6573"/>
    <lineage>
        <taxon>Eukaryota</taxon>
        <taxon>Metazoa</taxon>
        <taxon>Spiralia</taxon>
        <taxon>Lophotrochozoa</taxon>
        <taxon>Mollusca</taxon>
        <taxon>Bivalvia</taxon>
        <taxon>Autobranchia</taxon>
        <taxon>Pteriomorphia</taxon>
        <taxon>Pectinida</taxon>
        <taxon>Pectinoidea</taxon>
        <taxon>Pectinidae</taxon>
        <taxon>Mizuhopecten</taxon>
    </lineage>
</organism>
<feature type="region of interest" description="Disordered" evidence="1">
    <location>
        <begin position="1047"/>
        <end position="1068"/>
    </location>
</feature>
<dbReference type="GO" id="GO:0045739">
    <property type="term" value="P:positive regulation of DNA repair"/>
    <property type="evidence" value="ECO:0007669"/>
    <property type="project" value="TreeGrafter"/>
</dbReference>
<feature type="compositionally biased region" description="Basic and acidic residues" evidence="1">
    <location>
        <begin position="1422"/>
        <end position="1431"/>
    </location>
</feature>
<feature type="compositionally biased region" description="Basic and acidic residues" evidence="1">
    <location>
        <begin position="95"/>
        <end position="105"/>
    </location>
</feature>
<feature type="compositionally biased region" description="Polar residues" evidence="1">
    <location>
        <begin position="1313"/>
        <end position="1342"/>
    </location>
</feature>
<proteinExistence type="predicted"/>
<feature type="compositionally biased region" description="Basic and acidic residues" evidence="1">
    <location>
        <begin position="687"/>
        <end position="699"/>
    </location>
</feature>
<feature type="compositionally biased region" description="Low complexity" evidence="1">
    <location>
        <begin position="1295"/>
        <end position="1312"/>
    </location>
</feature>
<sequence length="1431" mass="160936">MEYKKFKDKRPAEPDNDSDSNDIIYVNPTDHDGPNFVPTSRSRNQRLQTRGIKKITVTAEDRSDQILRDAGIDTTGMSKQEKREFVKVIMMSKDEATPKAQKTEVDMSSEDALNDGWNSCGQTPHTKNRRDNDSTTIPDHDSIYKHQQPFISHEQSKVCVDQVAPNEESQDDKSRDKPKRTKILTGYSQNKVRIGRHNQSDIGNKSDGDVTKESTSNMEDKDMQQTILVKDAGIMGKQKTKREPGKRTTTQSKSVADERPKKQRKMEQYSHIVIDDDIPNTGSDTEMMDQRKSQKVLSAVTEDDDTQPPDSPEVFEFESPEEPEGIKVVNTPDEEDETTQEVNYNDGQQSQEIVQDSQMTPPVEDDSTSARHRLAGRTPPPRTLQKIHHVGEDISTSGKGSSTKSRNQSVLHHDSIPSETKVAFNFKSLKNKVVEMAHIVQNKFSHKCDKDGKGGSSGEPDITRKDSSSSQESDFYDVPALRRHYRRAKKVTQKYPLYAPDPGSVLSYTTVILQLMEIYSRKLTEAQAKAAEMIAWGEPVKCGRHVENTLDFAPTNRSRQNMYKAESSEEDEFVPYRPRSAMMRRPIRLKGNHSKANDDPDFVPEFSRGDTKALYDMDTQPFGDDVVRTENAEAALLDDNKHAITPSHQRQKQNSVKDEIISVGTDVDGWMSVEKQKNLPRIQRRRQSSDEKLTGKPEDCVSDSVKRRTAVPPVAHEVKPVRRTIYTGIPTNPGAVKKKEPQDIYNLSDDNSGEEFLTLKKGGANYKNRSTRSRHAKLQRKLLERSDSGYSIESIPSDDELVKHKGKMTRQKSSSPSHQSGLPSPPNLQTESSMDSLSQQSAAMINAQGELYSTQMCIQRERSAMKKRKQGSKQIPKDDNVYSVEEETETKDKRRKRMPSGQGEKRKESIKETSSAKGSSIDSCSDKSNDSAETQDYVGRVSPSVSVKSTEQLPVLREEPTLVDDMITPTDSPDNEDPADCLEKMDSQSPNFKKGRSAKKLKIAQFKSVECDTEVSFKESPDITDLGDVGPAVLVWEQQISTNIEDTRRGKRTRQHHQEMDVQKKRKQEPISLVPCPLCSIPFPHDQIEAHAAECEGSEVVNVSNGAIQKSSAEYEDDDGSGGHYEMPADGPMGFFQNSPRQAYSPSPQKHQTGKANDKSSKELTGETTEPVVRQMMLCYLCDENLPVGQEYDKHVAICLMEAQQRQAEADARGYIGARNSSLVTPEKRSTRSRIKEEQDSKLLGGLDQAWHQNEGYTSATEEESCTLHSIIRGKTGRENMEHISARLSDNIETDSSASYSDSSSSDWDQPSQPIVRTSQSQKPLHKTSQSKQSTCRTSQSDALPGDWSLAELANSPLKTFVPINAQENPEGFINQFDNAKRRFENRAQKKPRVQKRGAKKRRKRRKRKSTAKQPAAKRRKTDNADVVHIY</sequence>
<feature type="region of interest" description="Disordered" evidence="1">
    <location>
        <begin position="1372"/>
        <end position="1431"/>
    </location>
</feature>
<reference evidence="2 3" key="1">
    <citation type="journal article" date="2017" name="Nat. Ecol. Evol.">
        <title>Scallop genome provides insights into evolution of bilaterian karyotype and development.</title>
        <authorList>
            <person name="Wang S."/>
            <person name="Zhang J."/>
            <person name="Jiao W."/>
            <person name="Li J."/>
            <person name="Xun X."/>
            <person name="Sun Y."/>
            <person name="Guo X."/>
            <person name="Huan P."/>
            <person name="Dong B."/>
            <person name="Zhang L."/>
            <person name="Hu X."/>
            <person name="Sun X."/>
            <person name="Wang J."/>
            <person name="Zhao C."/>
            <person name="Wang Y."/>
            <person name="Wang D."/>
            <person name="Huang X."/>
            <person name="Wang R."/>
            <person name="Lv J."/>
            <person name="Li Y."/>
            <person name="Zhang Z."/>
            <person name="Liu B."/>
            <person name="Lu W."/>
            <person name="Hui Y."/>
            <person name="Liang J."/>
            <person name="Zhou Z."/>
            <person name="Hou R."/>
            <person name="Li X."/>
            <person name="Liu Y."/>
            <person name="Li H."/>
            <person name="Ning X."/>
            <person name="Lin Y."/>
            <person name="Zhao L."/>
            <person name="Xing Q."/>
            <person name="Dou J."/>
            <person name="Li Y."/>
            <person name="Mao J."/>
            <person name="Guo H."/>
            <person name="Dou H."/>
            <person name="Li T."/>
            <person name="Mu C."/>
            <person name="Jiang W."/>
            <person name="Fu Q."/>
            <person name="Fu X."/>
            <person name="Miao Y."/>
            <person name="Liu J."/>
            <person name="Yu Q."/>
            <person name="Li R."/>
            <person name="Liao H."/>
            <person name="Li X."/>
            <person name="Kong Y."/>
            <person name="Jiang Z."/>
            <person name="Chourrout D."/>
            <person name="Li R."/>
            <person name="Bao Z."/>
        </authorList>
    </citation>
    <scope>NUCLEOTIDE SEQUENCE [LARGE SCALE GENOMIC DNA]</scope>
    <source>
        <strain evidence="2 3">PY_sf001</strain>
    </source>
</reference>
<feature type="compositionally biased region" description="Basic and acidic residues" evidence="1">
    <location>
        <begin position="1379"/>
        <end position="1388"/>
    </location>
</feature>
<feature type="compositionally biased region" description="Basic and acidic residues" evidence="1">
    <location>
        <begin position="129"/>
        <end position="144"/>
    </location>
</feature>
<feature type="compositionally biased region" description="Low complexity" evidence="1">
    <location>
        <begin position="813"/>
        <end position="822"/>
    </location>
</feature>
<feature type="region of interest" description="Disordered" evidence="1">
    <location>
        <begin position="1"/>
        <end position="48"/>
    </location>
</feature>
<dbReference type="GO" id="GO:0042393">
    <property type="term" value="F:histone binding"/>
    <property type="evidence" value="ECO:0007669"/>
    <property type="project" value="TreeGrafter"/>
</dbReference>
<feature type="compositionally biased region" description="Polar residues" evidence="1">
    <location>
        <begin position="912"/>
        <end position="923"/>
    </location>
</feature>
<dbReference type="Proteomes" id="UP000242188">
    <property type="component" value="Unassembled WGS sequence"/>
</dbReference>
<gene>
    <name evidence="2" type="ORF">KP79_PYT17070</name>
</gene>
<feature type="compositionally biased region" description="Polar residues" evidence="1">
    <location>
        <begin position="943"/>
        <end position="952"/>
    </location>
</feature>
<keyword evidence="3" id="KW-1185">Reference proteome</keyword>
<protein>
    <recommendedName>
        <fullName evidence="4">UBZ4-type domain-containing protein</fullName>
    </recommendedName>
</protein>
<feature type="compositionally biased region" description="Basic and acidic residues" evidence="1">
    <location>
        <begin position="1156"/>
        <end position="1165"/>
    </location>
</feature>
<feature type="region of interest" description="Disordered" evidence="1">
    <location>
        <begin position="789"/>
        <end position="839"/>
    </location>
</feature>
<dbReference type="PANTHER" id="PTHR15932:SF2">
    <property type="entry name" value="BRCA1-A COMPLEX SUBUNIT RAP80"/>
    <property type="match status" value="1"/>
</dbReference>
<comment type="caution">
    <text evidence="2">The sequence shown here is derived from an EMBL/GenBank/DDBJ whole genome shotgun (WGS) entry which is preliminary data.</text>
</comment>
<feature type="compositionally biased region" description="Polar residues" evidence="1">
    <location>
        <begin position="340"/>
        <end position="360"/>
    </location>
</feature>
<feature type="compositionally biased region" description="Polar residues" evidence="1">
    <location>
        <begin position="1136"/>
        <end position="1155"/>
    </location>
</feature>
<accession>A0A210R283</accession>
<feature type="compositionally biased region" description="Low complexity" evidence="1">
    <location>
        <begin position="395"/>
        <end position="405"/>
    </location>
</feature>
<dbReference type="InterPro" id="IPR038868">
    <property type="entry name" value="RAP80"/>
</dbReference>
<feature type="compositionally biased region" description="Basic and acidic residues" evidence="1">
    <location>
        <begin position="1"/>
        <end position="13"/>
    </location>
</feature>
<feature type="region of interest" description="Disordered" evidence="1">
    <location>
        <begin position="95"/>
        <end position="414"/>
    </location>
</feature>
<evidence type="ECO:0008006" key="4">
    <source>
        <dbReference type="Google" id="ProtNLM"/>
    </source>
</evidence>
<feature type="compositionally biased region" description="Basic and acidic residues" evidence="1">
    <location>
        <begin position="204"/>
        <end position="223"/>
    </location>
</feature>
<feature type="compositionally biased region" description="Polar residues" evidence="1">
    <location>
        <begin position="37"/>
        <end position="48"/>
    </location>
</feature>
<feature type="compositionally biased region" description="Basic residues" evidence="1">
    <location>
        <begin position="1389"/>
        <end position="1421"/>
    </location>
</feature>
<evidence type="ECO:0000313" key="3">
    <source>
        <dbReference type="Proteomes" id="UP000242188"/>
    </source>
</evidence>
<dbReference type="EMBL" id="NEDP02000770">
    <property type="protein sequence ID" value="OWF55087.1"/>
    <property type="molecule type" value="Genomic_DNA"/>
</dbReference>
<feature type="compositionally biased region" description="Polar residues" evidence="1">
    <location>
        <begin position="827"/>
        <end position="839"/>
    </location>
</feature>
<feature type="region of interest" description="Disordered" evidence="1">
    <location>
        <begin position="446"/>
        <end position="477"/>
    </location>
</feature>
<evidence type="ECO:0000313" key="2">
    <source>
        <dbReference type="EMBL" id="OWF55087.1"/>
    </source>
</evidence>
<name>A0A210R283_MIZYE</name>
<dbReference type="OrthoDB" id="6163248at2759"/>
<dbReference type="GO" id="GO:0070530">
    <property type="term" value="F:K63-linked polyubiquitin modification-dependent protein binding"/>
    <property type="evidence" value="ECO:0007669"/>
    <property type="project" value="InterPro"/>
</dbReference>
<feature type="region of interest" description="Disordered" evidence="1">
    <location>
        <begin position="1289"/>
        <end position="1343"/>
    </location>
</feature>
<feature type="region of interest" description="Disordered" evidence="1">
    <location>
        <begin position="862"/>
        <end position="997"/>
    </location>
</feature>
<feature type="compositionally biased region" description="Basic and acidic residues" evidence="1">
    <location>
        <begin position="255"/>
        <end position="268"/>
    </location>
</feature>
<feature type="compositionally biased region" description="Polar residues" evidence="1">
    <location>
        <begin position="116"/>
        <end position="125"/>
    </location>
</feature>
<evidence type="ECO:0000256" key="1">
    <source>
        <dbReference type="SAM" id="MobiDB-lite"/>
    </source>
</evidence>
<feature type="region of interest" description="Disordered" evidence="1">
    <location>
        <begin position="1112"/>
        <end position="1168"/>
    </location>
</feature>
<dbReference type="PANTHER" id="PTHR15932">
    <property type="entry name" value="UBIQUITIN INTERACTION MOTIF-CONTAINING PROTEIN 1"/>
    <property type="match status" value="1"/>
</dbReference>